<proteinExistence type="inferred from homology"/>
<feature type="domain" description="EthD" evidence="2">
    <location>
        <begin position="12"/>
        <end position="111"/>
    </location>
</feature>
<dbReference type="Gene3D" id="3.30.70.100">
    <property type="match status" value="1"/>
</dbReference>
<dbReference type="InterPro" id="IPR011008">
    <property type="entry name" value="Dimeric_a/b-barrel"/>
</dbReference>
<reference evidence="3 4" key="1">
    <citation type="journal article" date="2018" name="Sci. Rep.">
        <title>Comparative genomics provides insights into the lifestyle and reveals functional heterogeneity of dark septate endophytic fungi.</title>
        <authorList>
            <person name="Knapp D.G."/>
            <person name="Nemeth J.B."/>
            <person name="Barry K."/>
            <person name="Hainaut M."/>
            <person name="Henrissat B."/>
            <person name="Johnson J."/>
            <person name="Kuo A."/>
            <person name="Lim J.H.P."/>
            <person name="Lipzen A."/>
            <person name="Nolan M."/>
            <person name="Ohm R.A."/>
            <person name="Tamas L."/>
            <person name="Grigoriev I.V."/>
            <person name="Spatafora J.W."/>
            <person name="Nagy L.G."/>
            <person name="Kovacs G.M."/>
        </authorList>
    </citation>
    <scope>NUCLEOTIDE SEQUENCE [LARGE SCALE GENOMIC DNA]</scope>
    <source>
        <strain evidence="3 4">DSE2036</strain>
    </source>
</reference>
<gene>
    <name evidence="3" type="ORF">DM02DRAFT_527236</name>
</gene>
<keyword evidence="4" id="KW-1185">Reference proteome</keyword>
<dbReference type="GO" id="GO:0016491">
    <property type="term" value="F:oxidoreductase activity"/>
    <property type="evidence" value="ECO:0007669"/>
    <property type="project" value="InterPro"/>
</dbReference>
<dbReference type="EMBL" id="KZ805375">
    <property type="protein sequence ID" value="PVI00357.1"/>
    <property type="molecule type" value="Genomic_DNA"/>
</dbReference>
<evidence type="ECO:0000256" key="1">
    <source>
        <dbReference type="ARBA" id="ARBA00005986"/>
    </source>
</evidence>
<evidence type="ECO:0000259" key="2">
    <source>
        <dbReference type="Pfam" id="PF07110"/>
    </source>
</evidence>
<dbReference type="InterPro" id="IPR009799">
    <property type="entry name" value="EthD_dom"/>
</dbReference>
<evidence type="ECO:0000313" key="4">
    <source>
        <dbReference type="Proteomes" id="UP000244855"/>
    </source>
</evidence>
<protein>
    <recommendedName>
        <fullName evidence="2">EthD domain-containing protein</fullName>
    </recommendedName>
</protein>
<accession>A0A2V1DQA8</accession>
<dbReference type="SUPFAM" id="SSF54909">
    <property type="entry name" value="Dimeric alpha+beta barrel"/>
    <property type="match status" value="1"/>
</dbReference>
<name>A0A2V1DQA8_9PLEO</name>
<evidence type="ECO:0000313" key="3">
    <source>
        <dbReference type="EMBL" id="PVI00357.1"/>
    </source>
</evidence>
<dbReference type="Pfam" id="PF07110">
    <property type="entry name" value="EthD"/>
    <property type="match status" value="1"/>
</dbReference>
<comment type="similarity">
    <text evidence="1">Belongs to the tpcK family.</text>
</comment>
<organism evidence="3 4">
    <name type="scientific">Periconia macrospinosa</name>
    <dbReference type="NCBI Taxonomy" id="97972"/>
    <lineage>
        <taxon>Eukaryota</taxon>
        <taxon>Fungi</taxon>
        <taxon>Dikarya</taxon>
        <taxon>Ascomycota</taxon>
        <taxon>Pezizomycotina</taxon>
        <taxon>Dothideomycetes</taxon>
        <taxon>Pleosporomycetidae</taxon>
        <taxon>Pleosporales</taxon>
        <taxon>Massarineae</taxon>
        <taxon>Periconiaceae</taxon>
        <taxon>Periconia</taxon>
    </lineage>
</organism>
<sequence>MVFSFFLFVTRKPGLTPAAFKKYWDEKHVGLIKSIAGEHFPITHTRHYIARPAEENSTWPAAILIGSQEDFTYDGIAELVFQDEQAFQTFFAIVSTPEAAAQLAADEEIFIVREKTKAVVKGDTSITSRD</sequence>
<dbReference type="Proteomes" id="UP000244855">
    <property type="component" value="Unassembled WGS sequence"/>
</dbReference>
<dbReference type="AlphaFoldDB" id="A0A2V1DQA8"/>
<dbReference type="STRING" id="97972.A0A2V1DQA8"/>
<dbReference type="OrthoDB" id="2519291at2759"/>